<dbReference type="Proteomes" id="UP001390339">
    <property type="component" value="Unassembled WGS sequence"/>
</dbReference>
<name>A0ABR2HSB0_9PEZI</name>
<proteinExistence type="predicted"/>
<organism evidence="3 4">
    <name type="scientific">Apiospora arundinis</name>
    <dbReference type="NCBI Taxonomy" id="335852"/>
    <lineage>
        <taxon>Eukaryota</taxon>
        <taxon>Fungi</taxon>
        <taxon>Dikarya</taxon>
        <taxon>Ascomycota</taxon>
        <taxon>Pezizomycotina</taxon>
        <taxon>Sordariomycetes</taxon>
        <taxon>Xylariomycetidae</taxon>
        <taxon>Amphisphaeriales</taxon>
        <taxon>Apiosporaceae</taxon>
        <taxon>Apiospora</taxon>
    </lineage>
</organism>
<dbReference type="InterPro" id="IPR020084">
    <property type="entry name" value="NUDIX_hydrolase_CS"/>
</dbReference>
<dbReference type="PROSITE" id="PS51462">
    <property type="entry name" value="NUDIX"/>
    <property type="match status" value="1"/>
</dbReference>
<gene>
    <name evidence="3" type="ORF">PGQ11_014189</name>
</gene>
<dbReference type="Pfam" id="PF00293">
    <property type="entry name" value="NUDIX"/>
    <property type="match status" value="1"/>
</dbReference>
<evidence type="ECO:0000313" key="4">
    <source>
        <dbReference type="Proteomes" id="UP001390339"/>
    </source>
</evidence>
<dbReference type="Gene3D" id="3.90.79.10">
    <property type="entry name" value="Nucleoside Triphosphate Pyrophosphohydrolase"/>
    <property type="match status" value="1"/>
</dbReference>
<dbReference type="InterPro" id="IPR015797">
    <property type="entry name" value="NUDIX_hydrolase-like_dom_sf"/>
</dbReference>
<dbReference type="PROSITE" id="PS00893">
    <property type="entry name" value="NUDIX_BOX"/>
    <property type="match status" value="1"/>
</dbReference>
<keyword evidence="1" id="KW-0378">Hydrolase</keyword>
<evidence type="ECO:0000259" key="2">
    <source>
        <dbReference type="PROSITE" id="PS51462"/>
    </source>
</evidence>
<evidence type="ECO:0000256" key="1">
    <source>
        <dbReference type="ARBA" id="ARBA00022801"/>
    </source>
</evidence>
<sequence>MKPTDDNVILEPLDEETSRQEYDEVKRKLDREWVIEDGNKSGYTVEDWGINNATAKCYDLKSLMISFGTVTIRENPGQGDGGLQVLVFYSTNHKSYQLPKGRRNLDESAADAALRETEEETGVVVHPLYLVFDTRIQVGGDPAVHNGFVSNNANGTVTAVNRDIIYAMSYGDKKTQAYRHIYFYAAQPAEAGIREPDAARLSDEDKSNRARWFGIEEARKRLTMKAERAAVITAQILYERTRCNEGWWALSNELLEKWKKENSVRRLLMNQALAQAVVSDAKKAAILTAAIKEIVPNEAARILEPLKQLKLNGRQ</sequence>
<dbReference type="PANTHER" id="PTHR21340:SF0">
    <property type="entry name" value="BIS(5'-NUCLEOSYL)-TETRAPHOSPHATASE [ASYMMETRICAL]"/>
    <property type="match status" value="1"/>
</dbReference>
<dbReference type="EMBL" id="JAPCWZ010000009">
    <property type="protein sequence ID" value="KAK8851710.1"/>
    <property type="molecule type" value="Genomic_DNA"/>
</dbReference>
<dbReference type="PANTHER" id="PTHR21340">
    <property type="entry name" value="DIADENOSINE 5,5-P1,P4-TETRAPHOSPHATE PYROPHOSPHOHYDROLASE MUTT"/>
    <property type="match status" value="1"/>
</dbReference>
<protein>
    <submittedName>
        <fullName evidence="3">Nudix domain-containing protein</fullName>
    </submittedName>
</protein>
<dbReference type="SUPFAM" id="SSF55811">
    <property type="entry name" value="Nudix"/>
    <property type="match status" value="1"/>
</dbReference>
<evidence type="ECO:0000313" key="3">
    <source>
        <dbReference type="EMBL" id="KAK8851710.1"/>
    </source>
</evidence>
<comment type="caution">
    <text evidence="3">The sequence shown here is derived from an EMBL/GenBank/DDBJ whole genome shotgun (WGS) entry which is preliminary data.</text>
</comment>
<accession>A0ABR2HSB0</accession>
<feature type="domain" description="Nudix hydrolase" evidence="2">
    <location>
        <begin position="62"/>
        <end position="236"/>
    </location>
</feature>
<dbReference type="InterPro" id="IPR051325">
    <property type="entry name" value="Nudix_hydrolase_domain"/>
</dbReference>
<reference evidence="3 4" key="1">
    <citation type="journal article" date="2024" name="IMA Fungus">
        <title>Apiospora arundinis, a panoply of carbohydrate-active enzymes and secondary metabolites.</title>
        <authorList>
            <person name="Sorensen T."/>
            <person name="Petersen C."/>
            <person name="Muurmann A.T."/>
            <person name="Christiansen J.V."/>
            <person name="Brundto M.L."/>
            <person name="Overgaard C.K."/>
            <person name="Boysen A.T."/>
            <person name="Wollenberg R.D."/>
            <person name="Larsen T.O."/>
            <person name="Sorensen J.L."/>
            <person name="Nielsen K.L."/>
            <person name="Sondergaard T.E."/>
        </authorList>
    </citation>
    <scope>NUCLEOTIDE SEQUENCE [LARGE SCALE GENOMIC DNA]</scope>
    <source>
        <strain evidence="3 4">AAU 773</strain>
    </source>
</reference>
<keyword evidence="4" id="KW-1185">Reference proteome</keyword>
<dbReference type="InterPro" id="IPR000086">
    <property type="entry name" value="NUDIX_hydrolase_dom"/>
</dbReference>